<geneLocation type="plasmid" evidence="1">
    <name>VIBNI_pA</name>
</geneLocation>
<gene>
    <name evidence="1" type="ORF">VIBNI_0029</name>
</gene>
<keyword evidence="1" id="KW-0614">Plasmid</keyword>
<dbReference type="RefSeq" id="WP_013610219.1">
    <property type="nucleotide sequence ID" value="NC_015156.1"/>
</dbReference>
<proteinExistence type="predicted"/>
<sequence length="286" mass="32588">MQDTPRYFDPLYLVRLGELAYLKEIALLRAVMLTNSLEVSDEDLVGEADNFYFEVAAQVDALFFAFANDECIDALISLDANHPDREALFENLLSYEQFQEREAGVLGLKEIFLDCKTFNTCISLQSFKDNTYTLFERYIDALYDERVQDFERERQNAQTLQSLLGEFAQCSPEDRDDLLKKMVSIGFPLGREGKLNAVLEMTGFSEDKVSEIKQFVRLYSGPQDTEYRRPRAPAPAISERGKGVMGPTLGHDLENATNHSAAIRDCFMLMRWYSEIVEAVTGIRGC</sequence>
<organism evidence="1">
    <name type="scientific">Vibrio nigripulchritudo</name>
    <dbReference type="NCBI Taxonomy" id="28173"/>
    <lineage>
        <taxon>Bacteria</taxon>
        <taxon>Pseudomonadati</taxon>
        <taxon>Pseudomonadota</taxon>
        <taxon>Gammaproteobacteria</taxon>
        <taxon>Vibrionales</taxon>
        <taxon>Vibrionaceae</taxon>
        <taxon>Vibrio</taxon>
    </lineage>
</organism>
<dbReference type="AlphaFoldDB" id="A0A9P1NJP1"/>
<accession>A0A9P1NJP1</accession>
<name>A0A9P1NJP1_9VIBR</name>
<protein>
    <submittedName>
        <fullName evidence="1">Uncharacterized protein</fullName>
    </submittedName>
</protein>
<reference evidence="1" key="1">
    <citation type="submission" date="2010-02" db="EMBL/GenBank/DDBJ databases">
        <authorList>
            <person name="Genoscope - CEA"/>
        </authorList>
    </citation>
    <scope>NUCLEOTIDE SEQUENCE</scope>
    <source>
        <plasmid evidence="1">VIBNI_pA</plasmid>
    </source>
</reference>
<dbReference type="EMBL" id="FP893246">
    <property type="protein sequence ID" value="CBJ93078.1"/>
    <property type="molecule type" value="Genomic_DNA"/>
</dbReference>
<evidence type="ECO:0000313" key="1">
    <source>
        <dbReference type="EMBL" id="CBJ93078.1"/>
    </source>
</evidence>